<dbReference type="SUPFAM" id="SSF50729">
    <property type="entry name" value="PH domain-like"/>
    <property type="match status" value="1"/>
</dbReference>
<feature type="region of interest" description="Disordered" evidence="9">
    <location>
        <begin position="591"/>
        <end position="628"/>
    </location>
</feature>
<gene>
    <name evidence="11" type="ORF">BZG36_03882</name>
</gene>
<feature type="region of interest" description="Disordered" evidence="9">
    <location>
        <begin position="680"/>
        <end position="716"/>
    </location>
</feature>
<dbReference type="InterPro" id="IPR018494">
    <property type="entry name" value="Oxysterol-bd_CS"/>
</dbReference>
<proteinExistence type="inferred from homology"/>
<evidence type="ECO:0000256" key="5">
    <source>
        <dbReference type="ARBA" id="ARBA00023121"/>
    </source>
</evidence>
<feature type="compositionally biased region" description="Acidic residues" evidence="9">
    <location>
        <begin position="413"/>
        <end position="422"/>
    </location>
</feature>
<dbReference type="SUPFAM" id="SSF144000">
    <property type="entry name" value="Oxysterol-binding protein-like"/>
    <property type="match status" value="1"/>
</dbReference>
<dbReference type="GO" id="GO:0006887">
    <property type="term" value="P:exocytosis"/>
    <property type="evidence" value="ECO:0007669"/>
    <property type="project" value="TreeGrafter"/>
</dbReference>
<feature type="region of interest" description="Disordered" evidence="9">
    <location>
        <begin position="371"/>
        <end position="452"/>
    </location>
</feature>
<dbReference type="GO" id="GO:0120009">
    <property type="term" value="P:intermembrane lipid transfer"/>
    <property type="evidence" value="ECO:0007669"/>
    <property type="project" value="UniProtKB-ARBA"/>
</dbReference>
<dbReference type="Gene3D" id="3.30.70.3490">
    <property type="match status" value="1"/>
</dbReference>
<keyword evidence="2" id="KW-0813">Transport</keyword>
<dbReference type="PROSITE" id="PS50088">
    <property type="entry name" value="ANK_REPEAT"/>
    <property type="match status" value="2"/>
</dbReference>
<dbReference type="InterPro" id="IPR002110">
    <property type="entry name" value="Ankyrin_rpt"/>
</dbReference>
<feature type="compositionally biased region" description="Basic and acidic residues" evidence="9">
    <location>
        <begin position="591"/>
        <end position="603"/>
    </location>
</feature>
<dbReference type="InterPro" id="IPR037239">
    <property type="entry name" value="OSBP_sf"/>
</dbReference>
<keyword evidence="3" id="KW-0597">Phosphoprotein</keyword>
<keyword evidence="4" id="KW-0445">Lipid transport</keyword>
<dbReference type="Pfam" id="PF00169">
    <property type="entry name" value="PH"/>
    <property type="match status" value="1"/>
</dbReference>
<evidence type="ECO:0000256" key="2">
    <source>
        <dbReference type="ARBA" id="ARBA00022448"/>
    </source>
</evidence>
<feature type="domain" description="PH" evidence="10">
    <location>
        <begin position="271"/>
        <end position="368"/>
    </location>
</feature>
<dbReference type="Gene3D" id="1.25.40.20">
    <property type="entry name" value="Ankyrin repeat-containing domain"/>
    <property type="match status" value="2"/>
</dbReference>
<protein>
    <recommendedName>
        <fullName evidence="10">PH domain-containing protein</fullName>
    </recommendedName>
</protein>
<dbReference type="Proteomes" id="UP000242875">
    <property type="component" value="Unassembled WGS sequence"/>
</dbReference>
<dbReference type="EMBL" id="MVBO01000103">
    <property type="protein sequence ID" value="OZJ03117.1"/>
    <property type="molecule type" value="Genomic_DNA"/>
</dbReference>
<keyword evidence="6" id="KW-0040">ANK repeat</keyword>
<dbReference type="GO" id="GO:0030011">
    <property type="term" value="P:maintenance of cell polarity"/>
    <property type="evidence" value="ECO:0007669"/>
    <property type="project" value="TreeGrafter"/>
</dbReference>
<dbReference type="FunFam" id="2.40.160.120:FF:000001">
    <property type="entry name" value="Oxysterol-binding protein"/>
    <property type="match status" value="1"/>
</dbReference>
<feature type="repeat" description="ANK" evidence="6">
    <location>
        <begin position="104"/>
        <end position="126"/>
    </location>
</feature>
<keyword evidence="5" id="KW-0446">Lipid-binding</keyword>
<name>A0A261XXP1_9FUNG</name>
<comment type="caution">
    <text evidence="11">The sequence shown here is derived from an EMBL/GenBank/DDBJ whole genome shotgun (WGS) entry which is preliminary data.</text>
</comment>
<dbReference type="SMART" id="SM00248">
    <property type="entry name" value="ANK"/>
    <property type="match status" value="3"/>
</dbReference>
<dbReference type="GO" id="GO:0005635">
    <property type="term" value="C:nuclear envelope"/>
    <property type="evidence" value="ECO:0007669"/>
    <property type="project" value="TreeGrafter"/>
</dbReference>
<feature type="coiled-coil region" evidence="8">
    <location>
        <begin position="1081"/>
        <end position="1111"/>
    </location>
</feature>
<sequence>MAESPESPVTPRTYRRAESGALWNVDDDKVNIDTQLQVFRLLEALRIGDIPAIDEQLANSKNTDAQSKLTSQPIHLAVQCAQIGTIEHLLKSKEGGDVNSRDSNGNTPLHLAARSNRPDVVAFLLQQDGINDIELNVHGQTPEEYCRKNSQCHRLLKAHRENYLASQYPRFRKAVAESDLPTITRIFCDPKSSLIPINQVDPRTGSTALHDAARLRNTEIVKLLLEKGGDVLVRDRKGKLPVDATKDEKLRQLLKDAAPTDVIIPTAPGKSPTMTGYLSKWTNIAGGFKTRWFVLDNGLLSYYKSQDAVLKGPRGTIDLRTARVWIDPKDKNRFDVIGTGSGEARFSLKANLPVEAKRWIFAISQSKKVASDQAKAEPAMPESPISKVDSRSSQKSYRSRFKLKRVSSNPSIVDEEGGDSTADDQSIKAKQERKKSNRLSHQSVLSDRGGLGTYPVMLEDEDIEEENEDDLTSVVDTVEVPPNEEGLAIAVNSVKTQCYLQTQLFESLLMNEKSHDDNKVQRCDALAEACRSGLSSIASLVNDVARRAESRENFWRLKYEDQQNRLQLWEESMKSLALEQERMQRLLEEAVEERKERRREEKRGRSRSVINREERSEVSVGPPGPIDTELIQEPGQLVDMDETDADEFFDAMDEENELVVAPDRHMSLIGDLEAMPSTAIGGVQPTESAKSEGESETISMAETRDSDSNSADTTQTSLSVVRRPHYNQQIAESFYGYPDQWRKSLPISDKEMPQISLWSILKNSIGKDLTRISLPVYFNEPASMLQRMCEDMEYAELLNIAVKQTQSTERMLYVVAFAVSNFSSVIGRVAKPFNPLLGETFEFVDKEKNYRYLSEQVSHHPPISACYCESPAYNFYAESDVKSKFWGKSFEMHPKGISHMELKLPTTGDDGTEGIRLEHYSWMKPIVAVTNLILGNPGFDAYGDMVFVNHATRDRCVLTFKPKGWRSSESHEVRGYVISGETGAKVWELAGRWDSQLLARRVRHGQSDLLGIVDDKSHNAISQDRISLTQSKPILLWKRHPFHTEKVPYNLTNFAITLNDLPEILSKYIAPTDCRFRPDQKAMENCEYDLASSEKNRLEEKQRAKRRQREKERTGEEWQPRWFTRKIEKDTQEPYWEYNFEYWAEREHVRGEIDAGNTDVKWNIPDADLF</sequence>
<evidence type="ECO:0000313" key="11">
    <source>
        <dbReference type="EMBL" id="OZJ03117.1"/>
    </source>
</evidence>
<keyword evidence="12" id="KW-1185">Reference proteome</keyword>
<dbReference type="Pfam" id="PF00023">
    <property type="entry name" value="Ank"/>
    <property type="match status" value="1"/>
</dbReference>
<evidence type="ECO:0000313" key="12">
    <source>
        <dbReference type="Proteomes" id="UP000242875"/>
    </source>
</evidence>
<evidence type="ECO:0000256" key="3">
    <source>
        <dbReference type="ARBA" id="ARBA00022553"/>
    </source>
</evidence>
<dbReference type="Pfam" id="PF01237">
    <property type="entry name" value="Oxysterol_BP"/>
    <property type="match status" value="1"/>
</dbReference>
<dbReference type="PANTHER" id="PTHR10972:SF205">
    <property type="entry name" value="OXYSTEROL-BINDING PROTEIN 1"/>
    <property type="match status" value="1"/>
</dbReference>
<evidence type="ECO:0000256" key="8">
    <source>
        <dbReference type="SAM" id="Coils"/>
    </source>
</evidence>
<dbReference type="SUPFAM" id="SSF48403">
    <property type="entry name" value="Ankyrin repeat"/>
    <property type="match status" value="1"/>
</dbReference>
<dbReference type="PANTHER" id="PTHR10972">
    <property type="entry name" value="OXYSTEROL-BINDING PROTEIN-RELATED"/>
    <property type="match status" value="1"/>
</dbReference>
<dbReference type="AlphaFoldDB" id="A0A261XXP1"/>
<evidence type="ECO:0000256" key="6">
    <source>
        <dbReference type="PROSITE-ProRule" id="PRU00023"/>
    </source>
</evidence>
<evidence type="ECO:0000256" key="1">
    <source>
        <dbReference type="ARBA" id="ARBA00008842"/>
    </source>
</evidence>
<dbReference type="InterPro" id="IPR036770">
    <property type="entry name" value="Ankyrin_rpt-contain_sf"/>
</dbReference>
<dbReference type="GO" id="GO:0005829">
    <property type="term" value="C:cytosol"/>
    <property type="evidence" value="ECO:0007669"/>
    <property type="project" value="TreeGrafter"/>
</dbReference>
<dbReference type="GO" id="GO:0034727">
    <property type="term" value="P:piecemeal microautophagy of the nucleus"/>
    <property type="evidence" value="ECO:0007669"/>
    <property type="project" value="TreeGrafter"/>
</dbReference>
<dbReference type="Gene3D" id="2.30.29.30">
    <property type="entry name" value="Pleckstrin-homology domain (PH domain)/Phosphotyrosine-binding domain (PTB)"/>
    <property type="match status" value="1"/>
</dbReference>
<dbReference type="PROSITE" id="PS50003">
    <property type="entry name" value="PH_DOMAIN"/>
    <property type="match status" value="1"/>
</dbReference>
<reference evidence="11 12" key="1">
    <citation type="journal article" date="2017" name="Mycologia">
        <title>Bifiguratus adelaidae, gen. et sp. nov., a new member of Mucoromycotina in endophytic and soil-dwelling habitats.</title>
        <authorList>
            <person name="Torres-Cruz T.J."/>
            <person name="Billingsley Tobias T.L."/>
            <person name="Almatruk M."/>
            <person name="Hesse C."/>
            <person name="Kuske C.R."/>
            <person name="Desiro A."/>
            <person name="Benucci G.M."/>
            <person name="Bonito G."/>
            <person name="Stajich J.E."/>
            <person name="Dunlap C."/>
            <person name="Arnold A.E."/>
            <person name="Porras-Alfaro A."/>
        </authorList>
    </citation>
    <scope>NUCLEOTIDE SEQUENCE [LARGE SCALE GENOMIC DNA]</scope>
    <source>
        <strain evidence="11 12">AZ0501</strain>
    </source>
</reference>
<feature type="repeat" description="ANK" evidence="6">
    <location>
        <begin position="204"/>
        <end position="236"/>
    </location>
</feature>
<dbReference type="GO" id="GO:0032934">
    <property type="term" value="F:sterol binding"/>
    <property type="evidence" value="ECO:0007669"/>
    <property type="project" value="TreeGrafter"/>
</dbReference>
<dbReference type="PROSITE" id="PS01013">
    <property type="entry name" value="OSBP"/>
    <property type="match status" value="1"/>
</dbReference>
<evidence type="ECO:0000256" key="9">
    <source>
        <dbReference type="SAM" id="MobiDB-lite"/>
    </source>
</evidence>
<dbReference type="GO" id="GO:0006897">
    <property type="term" value="P:endocytosis"/>
    <property type="evidence" value="ECO:0007669"/>
    <property type="project" value="TreeGrafter"/>
</dbReference>
<dbReference type="PROSITE" id="PS50297">
    <property type="entry name" value="ANK_REP_REGION"/>
    <property type="match status" value="2"/>
</dbReference>
<accession>A0A261XXP1</accession>
<dbReference type="InterPro" id="IPR001849">
    <property type="entry name" value="PH_domain"/>
</dbReference>
<dbReference type="GO" id="GO:0097038">
    <property type="term" value="C:perinuclear endoplasmic reticulum"/>
    <property type="evidence" value="ECO:0007669"/>
    <property type="project" value="TreeGrafter"/>
</dbReference>
<keyword evidence="8" id="KW-0175">Coiled coil</keyword>
<evidence type="ECO:0000256" key="7">
    <source>
        <dbReference type="RuleBase" id="RU003844"/>
    </source>
</evidence>
<dbReference type="GO" id="GO:0005886">
    <property type="term" value="C:plasma membrane"/>
    <property type="evidence" value="ECO:0007669"/>
    <property type="project" value="TreeGrafter"/>
</dbReference>
<dbReference type="Pfam" id="PF12796">
    <property type="entry name" value="Ank_2"/>
    <property type="match status" value="1"/>
</dbReference>
<dbReference type="SMART" id="SM00233">
    <property type="entry name" value="PH"/>
    <property type="match status" value="1"/>
</dbReference>
<organism evidence="11 12">
    <name type="scientific">Bifiguratus adelaidae</name>
    <dbReference type="NCBI Taxonomy" id="1938954"/>
    <lineage>
        <taxon>Eukaryota</taxon>
        <taxon>Fungi</taxon>
        <taxon>Fungi incertae sedis</taxon>
        <taxon>Mucoromycota</taxon>
        <taxon>Mucoromycotina</taxon>
        <taxon>Endogonomycetes</taxon>
        <taxon>Endogonales</taxon>
        <taxon>Endogonales incertae sedis</taxon>
        <taxon>Bifiguratus</taxon>
    </lineage>
</organism>
<dbReference type="PRINTS" id="PR01415">
    <property type="entry name" value="ANKYRIN"/>
</dbReference>
<dbReference type="OrthoDB" id="1854502at2759"/>
<dbReference type="InterPro" id="IPR011993">
    <property type="entry name" value="PH-like_dom_sf"/>
</dbReference>
<comment type="similarity">
    <text evidence="1 7">Belongs to the OSBP family.</text>
</comment>
<dbReference type="Gene3D" id="2.40.160.120">
    <property type="match status" value="1"/>
</dbReference>
<evidence type="ECO:0000259" key="10">
    <source>
        <dbReference type="PROSITE" id="PS50003"/>
    </source>
</evidence>
<dbReference type="InterPro" id="IPR000648">
    <property type="entry name" value="Oxysterol-bd"/>
</dbReference>
<evidence type="ECO:0000256" key="4">
    <source>
        <dbReference type="ARBA" id="ARBA00023055"/>
    </source>
</evidence>